<comment type="caution">
    <text evidence="1">The sequence shown here is derived from an EMBL/GenBank/DDBJ whole genome shotgun (WGS) entry which is preliminary data.</text>
</comment>
<gene>
    <name evidence="1" type="ORF">GCM10009613_14450</name>
</gene>
<evidence type="ECO:0000313" key="1">
    <source>
        <dbReference type="EMBL" id="GAA1384113.1"/>
    </source>
</evidence>
<protein>
    <submittedName>
        <fullName evidence="1">Uncharacterized protein</fullName>
    </submittedName>
</protein>
<accession>A0ABP4I8F0</accession>
<evidence type="ECO:0000313" key="2">
    <source>
        <dbReference type="Proteomes" id="UP001501414"/>
    </source>
</evidence>
<dbReference type="Proteomes" id="UP001501414">
    <property type="component" value="Unassembled WGS sequence"/>
</dbReference>
<organism evidence="1 2">
    <name type="scientific">Pseudonocardia kongjuensis</name>
    <dbReference type="NCBI Taxonomy" id="102227"/>
    <lineage>
        <taxon>Bacteria</taxon>
        <taxon>Bacillati</taxon>
        <taxon>Actinomycetota</taxon>
        <taxon>Actinomycetes</taxon>
        <taxon>Pseudonocardiales</taxon>
        <taxon>Pseudonocardiaceae</taxon>
        <taxon>Pseudonocardia</taxon>
    </lineage>
</organism>
<sequence length="63" mass="7063">MRLRITRLWFTLERMYGNEVSWCRCPGCGTEAELPAAETAGVAVPCPDCTDPMVPEWTWESAA</sequence>
<dbReference type="EMBL" id="BAAAJK010000005">
    <property type="protein sequence ID" value="GAA1384113.1"/>
    <property type="molecule type" value="Genomic_DNA"/>
</dbReference>
<reference evidence="2" key="1">
    <citation type="journal article" date="2019" name="Int. J. Syst. Evol. Microbiol.">
        <title>The Global Catalogue of Microorganisms (GCM) 10K type strain sequencing project: providing services to taxonomists for standard genome sequencing and annotation.</title>
        <authorList>
            <consortium name="The Broad Institute Genomics Platform"/>
            <consortium name="The Broad Institute Genome Sequencing Center for Infectious Disease"/>
            <person name="Wu L."/>
            <person name="Ma J."/>
        </authorList>
    </citation>
    <scope>NUCLEOTIDE SEQUENCE [LARGE SCALE GENOMIC DNA]</scope>
    <source>
        <strain evidence="2">JCM 11896</strain>
    </source>
</reference>
<proteinExistence type="predicted"/>
<keyword evidence="2" id="KW-1185">Reference proteome</keyword>
<name>A0ABP4I8F0_9PSEU</name>